<keyword evidence="1" id="KW-1133">Transmembrane helix</keyword>
<feature type="transmembrane region" description="Helical" evidence="1">
    <location>
        <begin position="51"/>
        <end position="75"/>
    </location>
</feature>
<dbReference type="RefSeq" id="WP_342023898.1">
    <property type="nucleotide sequence ID" value="NZ_CP151657.1"/>
</dbReference>
<evidence type="ECO:0000256" key="1">
    <source>
        <dbReference type="SAM" id="Phobius"/>
    </source>
</evidence>
<sequence>MNTSPTSDARFPAADEGRRPARTSTIVWGLLLTAAGILLLAWLLTDIAFDPLVVLLGLTLGTGTALLVGGAISALGKRNRKNS</sequence>
<keyword evidence="3" id="KW-1185">Reference proteome</keyword>
<gene>
    <name evidence="2" type="ORF">AAE021_01280</name>
</gene>
<keyword evidence="1" id="KW-0812">Transmembrane</keyword>
<reference evidence="2 3" key="1">
    <citation type="submission" date="2024-04" db="EMBL/GenBank/DDBJ databases">
        <title>Arthrobacter sp. from Plains bison fecal sample.</title>
        <authorList>
            <person name="Ruzzini A."/>
        </authorList>
    </citation>
    <scope>NUCLEOTIDE SEQUENCE [LARGE SCALE GENOMIC DNA]</scope>
    <source>
        <strain evidence="2 3">EINP1</strain>
    </source>
</reference>
<protein>
    <recommendedName>
        <fullName evidence="4">DUF2530 domain-containing protein</fullName>
    </recommendedName>
</protein>
<evidence type="ECO:0000313" key="2">
    <source>
        <dbReference type="EMBL" id="WZP16252.1"/>
    </source>
</evidence>
<name>A0ABZ2ZVM8_9MICC</name>
<keyword evidence="1" id="KW-0472">Membrane</keyword>
<evidence type="ECO:0008006" key="4">
    <source>
        <dbReference type="Google" id="ProtNLM"/>
    </source>
</evidence>
<proteinExistence type="predicted"/>
<organism evidence="2 3">
    <name type="scientific">Arthrobacter citreus</name>
    <dbReference type="NCBI Taxonomy" id="1670"/>
    <lineage>
        <taxon>Bacteria</taxon>
        <taxon>Bacillati</taxon>
        <taxon>Actinomycetota</taxon>
        <taxon>Actinomycetes</taxon>
        <taxon>Micrococcales</taxon>
        <taxon>Micrococcaceae</taxon>
        <taxon>Arthrobacter</taxon>
    </lineage>
</organism>
<dbReference type="Proteomes" id="UP001448858">
    <property type="component" value="Chromosome"/>
</dbReference>
<dbReference type="EMBL" id="CP151657">
    <property type="protein sequence ID" value="WZP16252.1"/>
    <property type="molecule type" value="Genomic_DNA"/>
</dbReference>
<accession>A0ABZ2ZVM8</accession>
<evidence type="ECO:0000313" key="3">
    <source>
        <dbReference type="Proteomes" id="UP001448858"/>
    </source>
</evidence>
<feature type="transmembrane region" description="Helical" evidence="1">
    <location>
        <begin position="26"/>
        <end position="45"/>
    </location>
</feature>